<dbReference type="EC" id="6.1.1.6" evidence="19"/>
<evidence type="ECO:0000256" key="16">
    <source>
        <dbReference type="ARBA" id="ARBA00024681"/>
    </source>
</evidence>
<feature type="transmembrane region" description="Helical" evidence="21">
    <location>
        <begin position="173"/>
        <end position="198"/>
    </location>
</feature>
<evidence type="ECO:0000256" key="12">
    <source>
        <dbReference type="ARBA" id="ARBA00023098"/>
    </source>
</evidence>
<evidence type="ECO:0000313" key="23">
    <source>
        <dbReference type="EMBL" id="MEX3594652.1"/>
    </source>
</evidence>
<comment type="subunit">
    <text evidence="19">Homodimer.</text>
</comment>
<keyword evidence="7 21" id="KW-0812">Transmembrane</keyword>
<dbReference type="PROSITE" id="PS50862">
    <property type="entry name" value="AA_TRNA_LIGASE_II"/>
    <property type="match status" value="1"/>
</dbReference>
<comment type="caution">
    <text evidence="23">The sequence shown here is derived from an EMBL/GenBank/DDBJ whole genome shotgun (WGS) entry which is preliminary data.</text>
</comment>
<keyword evidence="21" id="KW-0472">Membrane</keyword>
<evidence type="ECO:0000256" key="4">
    <source>
        <dbReference type="ARBA" id="ARBA00022475"/>
    </source>
</evidence>
<keyword evidence="19" id="KW-0963">Cytoplasm</keyword>
<dbReference type="Pfam" id="PF01336">
    <property type="entry name" value="tRNA_anti-codon"/>
    <property type="match status" value="1"/>
</dbReference>
<dbReference type="Gene3D" id="2.40.50.140">
    <property type="entry name" value="Nucleic acid-binding proteins"/>
    <property type="match status" value="1"/>
</dbReference>
<comment type="function">
    <text evidence="16">Catalyzes the production of L-lysyl-tRNA(Lys)transfer and the transfer of a lysyl group from L-lysyl-tRNA(Lys) to membrane-bound phosphatidylglycerol (PG), which produces lysylphosphatidylglycerol (LPG), one of the components of the bacterial membrane with a positive net charge. LPG synthesis contributes to the resistance to cationic antimicrobial peptides (CAMPs) and likely protects M.tuberculosis against the CAMPs produced by competiting microorganisms (bacteriocins). In fact, the modification of anionic phosphatidylglycerol with positively charged L-lysine results in repulsion of the peptides.</text>
</comment>
<keyword evidence="14" id="KW-0046">Antibiotic resistance</keyword>
<keyword evidence="23" id="KW-0012">Acyltransferase</keyword>
<comment type="similarity">
    <text evidence="3">In the C-terminal section; belongs to the class-II aminoacyl-tRNA synthetase family.</text>
</comment>
<keyword evidence="4" id="KW-1003">Cell membrane</keyword>
<evidence type="ECO:0000256" key="21">
    <source>
        <dbReference type="SAM" id="Phobius"/>
    </source>
</evidence>
<comment type="catalytic activity">
    <reaction evidence="18 19">
        <text>tRNA(Lys) + L-lysine + ATP = L-lysyl-tRNA(Lys) + AMP + diphosphate</text>
        <dbReference type="Rhea" id="RHEA:20792"/>
        <dbReference type="Rhea" id="RHEA-COMP:9696"/>
        <dbReference type="Rhea" id="RHEA-COMP:9697"/>
        <dbReference type="ChEBI" id="CHEBI:30616"/>
        <dbReference type="ChEBI" id="CHEBI:32551"/>
        <dbReference type="ChEBI" id="CHEBI:33019"/>
        <dbReference type="ChEBI" id="CHEBI:78442"/>
        <dbReference type="ChEBI" id="CHEBI:78529"/>
        <dbReference type="ChEBI" id="CHEBI:456215"/>
        <dbReference type="EC" id="6.1.1.6"/>
    </reaction>
</comment>
<dbReference type="NCBIfam" id="NF002821">
    <property type="entry name" value="PRK02983.1"/>
    <property type="match status" value="1"/>
</dbReference>
<dbReference type="InterPro" id="IPR045864">
    <property type="entry name" value="aa-tRNA-synth_II/BPL/LPL"/>
</dbReference>
<feature type="compositionally biased region" description="Basic and acidic residues" evidence="20">
    <location>
        <begin position="1"/>
        <end position="11"/>
    </location>
</feature>
<evidence type="ECO:0000259" key="22">
    <source>
        <dbReference type="PROSITE" id="PS50862"/>
    </source>
</evidence>
<feature type="transmembrane region" description="Helical" evidence="21">
    <location>
        <begin position="141"/>
        <end position="161"/>
    </location>
</feature>
<dbReference type="PANTHER" id="PTHR42918:SF15">
    <property type="entry name" value="LYSINE--TRNA LIGASE, CHLOROPLASTIC_MITOCHONDRIAL"/>
    <property type="match status" value="1"/>
</dbReference>
<dbReference type="Proteomes" id="UP001558481">
    <property type="component" value="Unassembled WGS sequence"/>
</dbReference>
<evidence type="ECO:0000256" key="18">
    <source>
        <dbReference type="ARBA" id="ARBA00048573"/>
    </source>
</evidence>
<feature type="domain" description="Aminoacyl-transfer RNA synthetases class-II family profile" evidence="22">
    <location>
        <begin position="802"/>
        <end position="1117"/>
    </location>
</feature>
<dbReference type="SUPFAM" id="SSF55681">
    <property type="entry name" value="Class II aaRS and biotin synthetases"/>
    <property type="match status" value="1"/>
</dbReference>
<keyword evidence="19" id="KW-0648">Protein biosynthesis</keyword>
<dbReference type="NCBIfam" id="NF001756">
    <property type="entry name" value="PRK00484.1"/>
    <property type="match status" value="1"/>
</dbReference>
<dbReference type="InterPro" id="IPR018149">
    <property type="entry name" value="Lys-tRNA-synth_II_C"/>
</dbReference>
<proteinExistence type="inferred from homology"/>
<gene>
    <name evidence="23" type="primary">lysX</name>
    <name evidence="19" type="synonym">lysS</name>
    <name evidence="23" type="ORF">VVR66_07995</name>
</gene>
<evidence type="ECO:0000256" key="19">
    <source>
        <dbReference type="HAMAP-Rule" id="MF_00252"/>
    </source>
</evidence>
<evidence type="ECO:0000256" key="3">
    <source>
        <dbReference type="ARBA" id="ARBA00009968"/>
    </source>
</evidence>
<dbReference type="InterPro" id="IPR006195">
    <property type="entry name" value="aa-tRNA-synth_II"/>
</dbReference>
<feature type="binding site" evidence="19">
    <location>
        <position position="1030"/>
    </location>
    <ligand>
        <name>Mg(2+)</name>
        <dbReference type="ChEBI" id="CHEBI:18420"/>
        <label>1</label>
    </ligand>
</feature>
<evidence type="ECO:0000256" key="13">
    <source>
        <dbReference type="ARBA" id="ARBA00023146"/>
    </source>
</evidence>
<dbReference type="InterPro" id="IPR002313">
    <property type="entry name" value="Lys-tRNA-ligase_II"/>
</dbReference>
<name>A0ABV3V1Q4_9MICC</name>
<comment type="catalytic activity">
    <reaction evidence="17">
        <text>L-lysyl-tRNA(Lys) + a 1,2-diacyl-sn-glycero-3-phospho-(1'-sn-glycerol) = a 1,2-diacyl-sn-glycero-3-phospho-1'-(3'-O-L-lysyl)-sn-glycerol + tRNA(Lys)</text>
        <dbReference type="Rhea" id="RHEA:10668"/>
        <dbReference type="Rhea" id="RHEA-COMP:9696"/>
        <dbReference type="Rhea" id="RHEA-COMP:9697"/>
        <dbReference type="ChEBI" id="CHEBI:64716"/>
        <dbReference type="ChEBI" id="CHEBI:75792"/>
        <dbReference type="ChEBI" id="CHEBI:78442"/>
        <dbReference type="ChEBI" id="CHEBI:78529"/>
        <dbReference type="EC" id="2.3.2.3"/>
    </reaction>
</comment>
<keyword evidence="8 19" id="KW-0479">Metal-binding</keyword>
<comment type="similarity">
    <text evidence="19">Belongs to the class-II aminoacyl-tRNA synthetase family.</text>
</comment>
<keyword evidence="19" id="KW-0460">Magnesium</keyword>
<keyword evidence="5 19" id="KW-0436">Ligase</keyword>
<comment type="subcellular location">
    <subcellularLocation>
        <location evidence="1">Cell membrane</location>
        <topology evidence="1">Multi-pass membrane protein</topology>
    </subcellularLocation>
    <subcellularLocation>
        <location evidence="19">Cytoplasm</location>
    </subcellularLocation>
</comment>
<comment type="cofactor">
    <cofactor evidence="19">
        <name>Mg(2+)</name>
        <dbReference type="ChEBI" id="CHEBI:18420"/>
    </cofactor>
    <text evidence="19">Binds 3 Mg(2+) ions per subunit.</text>
</comment>
<evidence type="ECO:0000256" key="15">
    <source>
        <dbReference type="ARBA" id="ARBA00023268"/>
    </source>
</evidence>
<dbReference type="Pfam" id="PF16995">
    <property type="entry name" value="tRNA-synt_2_TM"/>
    <property type="match status" value="1"/>
</dbReference>
<dbReference type="Pfam" id="PF00152">
    <property type="entry name" value="tRNA-synt_2"/>
    <property type="match status" value="1"/>
</dbReference>
<keyword evidence="11 21" id="KW-1133">Transmembrane helix</keyword>
<feature type="transmembrane region" description="Helical" evidence="21">
    <location>
        <begin position="38"/>
        <end position="61"/>
    </location>
</feature>
<evidence type="ECO:0000256" key="1">
    <source>
        <dbReference type="ARBA" id="ARBA00004651"/>
    </source>
</evidence>
<dbReference type="RefSeq" id="WP_368629339.1">
    <property type="nucleotide sequence ID" value="NZ_JAYWLU010000007.1"/>
</dbReference>
<evidence type="ECO:0000256" key="2">
    <source>
        <dbReference type="ARBA" id="ARBA00005270"/>
    </source>
</evidence>
<keyword evidence="12" id="KW-0443">Lipid metabolism</keyword>
<feature type="binding site" evidence="19">
    <location>
        <position position="1037"/>
    </location>
    <ligand>
        <name>Mg(2+)</name>
        <dbReference type="ChEBI" id="CHEBI:18420"/>
        <label>1</label>
    </ligand>
</feature>
<accession>A0ABV3V1Q4</accession>
<evidence type="ECO:0000256" key="7">
    <source>
        <dbReference type="ARBA" id="ARBA00022692"/>
    </source>
</evidence>
<keyword evidence="24" id="KW-1185">Reference proteome</keyword>
<dbReference type="PANTHER" id="PTHR42918">
    <property type="entry name" value="LYSYL-TRNA SYNTHETASE"/>
    <property type="match status" value="1"/>
</dbReference>
<keyword evidence="10 19" id="KW-0067">ATP-binding</keyword>
<evidence type="ECO:0000313" key="24">
    <source>
        <dbReference type="Proteomes" id="UP001558481"/>
    </source>
</evidence>
<reference evidence="23 24" key="1">
    <citation type="journal article" date="2024" name="Fungal Genet. Biol.">
        <title>The porcine skin microbiome exhibits broad fungal antagonism.</title>
        <authorList>
            <person name="De La Cruz K.F."/>
            <person name="Townsend E.C."/>
            <person name="Alex Cheong J.Z."/>
            <person name="Salamzade R."/>
            <person name="Liu A."/>
            <person name="Sandstrom S."/>
            <person name="Davila E."/>
            <person name="Huang L."/>
            <person name="Xu K.H."/>
            <person name="Wu S.Y."/>
            <person name="Meudt J.J."/>
            <person name="Shanmuganayagam D."/>
            <person name="Gibson A.L.F."/>
            <person name="Kalan L.R."/>
        </authorList>
    </citation>
    <scope>NUCLEOTIDE SEQUENCE [LARGE SCALE GENOMIC DNA]</scope>
    <source>
        <strain evidence="23 24">LK2625</strain>
    </source>
</reference>
<keyword evidence="6 23" id="KW-0808">Transferase</keyword>
<feature type="compositionally biased region" description="Polar residues" evidence="20">
    <location>
        <begin position="17"/>
        <end position="26"/>
    </location>
</feature>
<feature type="binding site" evidence="19">
    <location>
        <position position="1037"/>
    </location>
    <ligand>
        <name>Mg(2+)</name>
        <dbReference type="ChEBI" id="CHEBI:18420"/>
        <label>2</label>
    </ligand>
</feature>
<dbReference type="InterPro" id="IPR012340">
    <property type="entry name" value="NA-bd_OB-fold"/>
</dbReference>
<organism evidence="23 24">
    <name type="scientific">Kocuria carniphila</name>
    <dbReference type="NCBI Taxonomy" id="262208"/>
    <lineage>
        <taxon>Bacteria</taxon>
        <taxon>Bacillati</taxon>
        <taxon>Actinomycetota</taxon>
        <taxon>Actinomycetes</taxon>
        <taxon>Micrococcales</taxon>
        <taxon>Micrococcaceae</taxon>
        <taxon>Kocuria</taxon>
    </lineage>
</organism>
<keyword evidence="9 19" id="KW-0547">Nucleotide-binding</keyword>
<dbReference type="PRINTS" id="PR00982">
    <property type="entry name" value="TRNASYNTHLYS"/>
</dbReference>
<dbReference type="GO" id="GO:0004824">
    <property type="term" value="F:lysine-tRNA ligase activity"/>
    <property type="evidence" value="ECO:0007669"/>
    <property type="project" value="UniProtKB-EC"/>
</dbReference>
<evidence type="ECO:0000256" key="6">
    <source>
        <dbReference type="ARBA" id="ARBA00022679"/>
    </source>
</evidence>
<evidence type="ECO:0000256" key="20">
    <source>
        <dbReference type="SAM" id="MobiDB-lite"/>
    </source>
</evidence>
<dbReference type="Pfam" id="PF09924">
    <property type="entry name" value="LPG_synthase_C"/>
    <property type="match status" value="1"/>
</dbReference>
<comment type="similarity">
    <text evidence="2">In the N-terminal section; belongs to the LPG synthetase family.</text>
</comment>
<dbReference type="HAMAP" id="MF_00252">
    <property type="entry name" value="Lys_tRNA_synth_class2"/>
    <property type="match status" value="1"/>
</dbReference>
<dbReference type="InterPro" id="IPR004364">
    <property type="entry name" value="Aa-tRNA-synt_II"/>
</dbReference>
<sequence>MTKESNSRKLAGDPQLTGESGQRNFQLPTPAQERGARILTWVFAMATLLGLILTVMQWLAVISPVPYMVLGALNLPVSPSLASVALLALVTGALIRRKRIALVLVAVLQVLGVFGSVLNLLDAAEVGIQETLADPLTRGFFVMDVTALVVGVSTLVLAWWMRAAFPGRTRARSTVAAMVTLVVGALFTVAMTHVILLISTESASDDGRVLVEAINRGLGIYSPNPQFRHQVPDWLPGLVSVLLALTLVAAVFMFLRSSSKETTWTPRQEVALRTLLAQYGDQDSLGYFATRRDKNAVFSPDGRAAITYRVVGQVCLASGDPVGDRASWPAAVKAWLGHARYYGWTPAVTSASADGARAFAAQGMGVLVMGDEAVLHPERFSLANSSMTNVRRAVRHARQRGLEVEISNHDALSAEALAELGALADQWRGDEPDRGFSMALNRWGDPADGECTVVVARDEHGQVKGLLSFVPWGRRGLSLDVMRRSPDAPNGTTELMVSELMNFGAARGIREVSLNFAMLRGVFADAEELGAGVITRFNSSVLGFLDRFFQLESLYRSNAKYLPEWFPRYACFDSALSLPRMASTTAQVEGFLPSPFVRSAPDRQLDDAALAAIRELDHEPPRLRELAPRRSQQTRHRLRHARALAEAGIAPYPVGLAPAISVAELMARREAGEASSSSVRVSGRIRKLRDHGGVLFLDLTDAGRTVQVVLDRERMDGAWGVLRANLDSGDLVVVDGEWGVSRNGTESVLARQLTMASKALQPVPWDSFEDPEARLRKRSTDLLVHPGKLDLLKQRSLAMETVRDYLTDQGFREVETPVLNTVHGGASARPFKTFINAYGMDLSLRIAPELYLKRLLVAGSGPIFEISRNFRNEGADATHNPEFTSLEAYLPYSDYMEMKQLTEELIKQVAVELHGSAVLPLRDVRDPEAAPVLTDVSGPWPVVTVTDAVSRAVGQDVSIHTDFETLLTIAADHGVEIGPGMGPGAVLEELYGELVEPQTIEPTFYCDFPLETSPLTAPHRSEEGLVERWDLVANGMELGTAYSEMTDPVEQRRRLTEQSLKAAAGDVEAMEVDEDFLYALETGMPPAGGLGIGLDRLVMLMTDTTIRDVLSFPFVRPQKN</sequence>
<feature type="transmembrane region" description="Helical" evidence="21">
    <location>
        <begin position="67"/>
        <end position="89"/>
    </location>
</feature>
<protein>
    <recommendedName>
        <fullName evidence="19">Lysine--tRNA ligase</fullName>
        <ecNumber evidence="19">6.1.1.6</ecNumber>
    </recommendedName>
    <alternativeName>
        <fullName evidence="19">Lysyl-tRNA synthetase</fullName>
        <shortName evidence="19">LysRS</shortName>
    </alternativeName>
</protein>
<dbReference type="InterPro" id="IPR004365">
    <property type="entry name" value="NA-bd_OB_tRNA"/>
</dbReference>
<dbReference type="EMBL" id="JAYWLU010000007">
    <property type="protein sequence ID" value="MEX3594652.1"/>
    <property type="molecule type" value="Genomic_DNA"/>
</dbReference>
<dbReference type="SUPFAM" id="SSF50249">
    <property type="entry name" value="Nucleic acid-binding proteins"/>
    <property type="match status" value="1"/>
</dbReference>
<evidence type="ECO:0000256" key="10">
    <source>
        <dbReference type="ARBA" id="ARBA00022840"/>
    </source>
</evidence>
<evidence type="ECO:0000256" key="9">
    <source>
        <dbReference type="ARBA" id="ARBA00022741"/>
    </source>
</evidence>
<feature type="region of interest" description="Disordered" evidence="20">
    <location>
        <begin position="1"/>
        <end position="26"/>
    </location>
</feature>
<evidence type="ECO:0000256" key="11">
    <source>
        <dbReference type="ARBA" id="ARBA00022989"/>
    </source>
</evidence>
<dbReference type="InterPro" id="IPR031553">
    <property type="entry name" value="tRNA-synt_2_TM"/>
</dbReference>
<evidence type="ECO:0000256" key="17">
    <source>
        <dbReference type="ARBA" id="ARBA00047540"/>
    </source>
</evidence>
<evidence type="ECO:0000256" key="8">
    <source>
        <dbReference type="ARBA" id="ARBA00022723"/>
    </source>
</evidence>
<evidence type="ECO:0000256" key="5">
    <source>
        <dbReference type="ARBA" id="ARBA00022598"/>
    </source>
</evidence>
<evidence type="ECO:0000256" key="14">
    <source>
        <dbReference type="ARBA" id="ARBA00023251"/>
    </source>
</evidence>
<feature type="transmembrane region" description="Helical" evidence="21">
    <location>
        <begin position="101"/>
        <end position="121"/>
    </location>
</feature>
<dbReference type="Gene3D" id="3.30.930.10">
    <property type="entry name" value="Bira Bifunctional Protein, Domain 2"/>
    <property type="match status" value="1"/>
</dbReference>
<dbReference type="GO" id="GO:0050071">
    <property type="term" value="F:phosphatidylglycerol lysyltransferase activity"/>
    <property type="evidence" value="ECO:0007669"/>
    <property type="project" value="UniProtKB-EC"/>
</dbReference>
<dbReference type="InterPro" id="IPR024320">
    <property type="entry name" value="LPG_synthase_C"/>
</dbReference>
<keyword evidence="15" id="KW-0511">Multifunctional enzyme</keyword>
<keyword evidence="13 19" id="KW-0030">Aminoacyl-tRNA synthetase</keyword>